<feature type="binding site" evidence="8">
    <location>
        <position position="315"/>
    </location>
    <ligand>
        <name>Mn(2+)</name>
        <dbReference type="ChEBI" id="CHEBI:29035"/>
        <label>1</label>
    </ligand>
</feature>
<evidence type="ECO:0000256" key="2">
    <source>
        <dbReference type="ARBA" id="ARBA00000967"/>
    </source>
</evidence>
<feature type="binding site" evidence="8">
    <location>
        <position position="392"/>
    </location>
    <ligand>
        <name>Mn(2+)</name>
        <dbReference type="ChEBI" id="CHEBI:29035"/>
        <label>1</label>
    </ligand>
</feature>
<feature type="binding site" evidence="8">
    <location>
        <position position="333"/>
    </location>
    <ligand>
        <name>Mn(2+)</name>
        <dbReference type="ChEBI" id="CHEBI:29035"/>
        <label>2</label>
    </ligand>
</feature>
<evidence type="ECO:0000256" key="8">
    <source>
        <dbReference type="HAMAP-Rule" id="MF_00181"/>
    </source>
</evidence>
<dbReference type="EMBL" id="RKMF01000004">
    <property type="protein sequence ID" value="ROZ63965.1"/>
    <property type="molecule type" value="Genomic_DNA"/>
</dbReference>
<dbReference type="GO" id="GO:0070006">
    <property type="term" value="F:metalloaminopeptidase activity"/>
    <property type="evidence" value="ECO:0007669"/>
    <property type="project" value="InterPro"/>
</dbReference>
<feature type="binding site" evidence="8">
    <location>
        <position position="310"/>
    </location>
    <ligand>
        <name>Mn(2+)</name>
        <dbReference type="ChEBI" id="CHEBI:29035"/>
        <label>2</label>
    </ligand>
</feature>
<evidence type="ECO:0000256" key="5">
    <source>
        <dbReference type="ARBA" id="ARBA00022670"/>
    </source>
</evidence>
<evidence type="ECO:0000256" key="3">
    <source>
        <dbReference type="ARBA" id="ARBA00009528"/>
    </source>
</evidence>
<dbReference type="OrthoDB" id="9809354at2"/>
<dbReference type="EC" id="3.4.11.1" evidence="8"/>
<keyword evidence="5 8" id="KW-0645">Protease</keyword>
<proteinExistence type="inferred from homology"/>
<dbReference type="InterPro" id="IPR008283">
    <property type="entry name" value="Peptidase_M17_N"/>
</dbReference>
<feature type="domain" description="Cytosol aminopeptidase" evidence="10">
    <location>
        <begin position="390"/>
        <end position="397"/>
    </location>
</feature>
<dbReference type="InterPro" id="IPR043472">
    <property type="entry name" value="Macro_dom-like"/>
</dbReference>
<evidence type="ECO:0000259" key="10">
    <source>
        <dbReference type="PROSITE" id="PS00631"/>
    </source>
</evidence>
<dbReference type="InterPro" id="IPR011356">
    <property type="entry name" value="Leucine_aapep/pepB"/>
</dbReference>
<comment type="similarity">
    <text evidence="3 8">Belongs to the peptidase M17 family.</text>
</comment>
<keyword evidence="8" id="KW-0464">Manganese</keyword>
<evidence type="ECO:0000256" key="9">
    <source>
        <dbReference type="SAM" id="MobiDB-lite"/>
    </source>
</evidence>
<evidence type="ECO:0000313" key="12">
    <source>
        <dbReference type="Proteomes" id="UP000270616"/>
    </source>
</evidence>
<dbReference type="SUPFAM" id="SSF52949">
    <property type="entry name" value="Macro domain-like"/>
    <property type="match status" value="1"/>
</dbReference>
<dbReference type="Gene3D" id="3.40.220.10">
    <property type="entry name" value="Leucine Aminopeptidase, subunit E, domain 1"/>
    <property type="match status" value="1"/>
</dbReference>
<dbReference type="PANTHER" id="PTHR11963">
    <property type="entry name" value="LEUCINE AMINOPEPTIDASE-RELATED"/>
    <property type="match status" value="1"/>
</dbReference>
<comment type="caution">
    <text evidence="11">The sequence shown here is derived from an EMBL/GenBank/DDBJ whole genome shotgun (WGS) entry which is preliminary data.</text>
</comment>
<dbReference type="PANTHER" id="PTHR11963:SF23">
    <property type="entry name" value="CYTOSOL AMINOPEPTIDASE"/>
    <property type="match status" value="1"/>
</dbReference>
<dbReference type="GO" id="GO:0005737">
    <property type="term" value="C:cytoplasm"/>
    <property type="evidence" value="ECO:0007669"/>
    <property type="project" value="UniProtKB-SubCell"/>
</dbReference>
<name>A0A3N3ZT68_9MICC</name>
<dbReference type="Gene3D" id="3.40.630.10">
    <property type="entry name" value="Zn peptidases"/>
    <property type="match status" value="1"/>
</dbReference>
<dbReference type="HAMAP" id="MF_00181">
    <property type="entry name" value="Cytosol_peptidase_M17"/>
    <property type="match status" value="1"/>
</dbReference>
<evidence type="ECO:0000313" key="11">
    <source>
        <dbReference type="EMBL" id="ROZ63965.1"/>
    </source>
</evidence>
<keyword evidence="8" id="KW-0479">Metal-binding</keyword>
<dbReference type="Pfam" id="PF00883">
    <property type="entry name" value="Peptidase_M17"/>
    <property type="match status" value="1"/>
</dbReference>
<comment type="cofactor">
    <cofactor evidence="8">
        <name>Mn(2+)</name>
        <dbReference type="ChEBI" id="CHEBI:29035"/>
    </cofactor>
    <text evidence="8">Binds 2 manganese ions per subunit.</text>
</comment>
<feature type="binding site" evidence="8">
    <location>
        <position position="315"/>
    </location>
    <ligand>
        <name>Mn(2+)</name>
        <dbReference type="ChEBI" id="CHEBI:29035"/>
        <label>2</label>
    </ligand>
</feature>
<keyword evidence="12" id="KW-1185">Reference proteome</keyword>
<comment type="function">
    <text evidence="7 8">Presumably involved in the processing and regular turnover of intracellular proteins. Catalyzes the removal of unsubstituted N-terminal amino acids from various peptides.</text>
</comment>
<keyword evidence="8" id="KW-0963">Cytoplasm</keyword>
<keyword evidence="4 8" id="KW-0031">Aminopeptidase</keyword>
<dbReference type="AlphaFoldDB" id="A0A3N3ZT68"/>
<dbReference type="SUPFAM" id="SSF53187">
    <property type="entry name" value="Zn-dependent exopeptidases"/>
    <property type="match status" value="1"/>
</dbReference>
<dbReference type="RefSeq" id="WP_123824547.1">
    <property type="nucleotide sequence ID" value="NZ_RKMF01000004.1"/>
</dbReference>
<dbReference type="GO" id="GO:0006508">
    <property type="term" value="P:proteolysis"/>
    <property type="evidence" value="ECO:0007669"/>
    <property type="project" value="UniProtKB-KW"/>
</dbReference>
<dbReference type="GO" id="GO:0030145">
    <property type="term" value="F:manganese ion binding"/>
    <property type="evidence" value="ECO:0007669"/>
    <property type="project" value="UniProtKB-UniRule"/>
</dbReference>
<accession>A0A3N3ZT68</accession>
<comment type="subcellular location">
    <subcellularLocation>
        <location evidence="8">Cytoplasm</location>
    </subcellularLocation>
</comment>
<protein>
    <recommendedName>
        <fullName evidence="8">Probable cytosol aminopeptidase</fullName>
        <ecNumber evidence="8">3.4.11.1</ecNumber>
    </recommendedName>
    <alternativeName>
        <fullName evidence="8">Leucine aminopeptidase</fullName>
        <shortName evidence="8">LAP</shortName>
        <ecNumber evidence="8">3.4.11.10</ecNumber>
    </alternativeName>
    <alternativeName>
        <fullName evidence="8">Leucyl aminopeptidase</fullName>
    </alternativeName>
</protein>
<comment type="catalytic activity">
    <reaction evidence="2 8">
        <text>Release of an N-terminal amino acid, preferentially leucine, but not glutamic or aspartic acids.</text>
        <dbReference type="EC" id="3.4.11.10"/>
    </reaction>
</comment>
<evidence type="ECO:0000256" key="6">
    <source>
        <dbReference type="ARBA" id="ARBA00022801"/>
    </source>
</evidence>
<reference evidence="11 12" key="1">
    <citation type="submission" date="2018-10" db="EMBL/GenBank/DDBJ databases">
        <title>Kocuria sp. M5W7-7, whole genome shotgun sequence.</title>
        <authorList>
            <person name="Tuo L."/>
        </authorList>
    </citation>
    <scope>NUCLEOTIDE SEQUENCE [LARGE SCALE GENOMIC DNA]</scope>
    <source>
        <strain evidence="11 12">M5W7-7</strain>
    </source>
</reference>
<evidence type="ECO:0000256" key="1">
    <source>
        <dbReference type="ARBA" id="ARBA00000135"/>
    </source>
</evidence>
<feature type="binding site" evidence="8">
    <location>
        <position position="394"/>
    </location>
    <ligand>
        <name>Mn(2+)</name>
        <dbReference type="ChEBI" id="CHEBI:29035"/>
        <label>2</label>
    </ligand>
</feature>
<keyword evidence="6 8" id="KW-0378">Hydrolase</keyword>
<dbReference type="PROSITE" id="PS00631">
    <property type="entry name" value="CYTOSOL_AP"/>
    <property type="match status" value="1"/>
</dbReference>
<dbReference type="EC" id="3.4.11.10" evidence="8"/>
<dbReference type="CDD" id="cd00433">
    <property type="entry name" value="Peptidase_M17"/>
    <property type="match status" value="1"/>
</dbReference>
<dbReference type="InterPro" id="IPR000819">
    <property type="entry name" value="Peptidase_M17_C"/>
</dbReference>
<evidence type="ECO:0000256" key="4">
    <source>
        <dbReference type="ARBA" id="ARBA00022438"/>
    </source>
</evidence>
<dbReference type="Pfam" id="PF02789">
    <property type="entry name" value="Peptidase_M17_N"/>
    <property type="match status" value="1"/>
</dbReference>
<dbReference type="InterPro" id="IPR023042">
    <property type="entry name" value="Peptidase_M17_leu_NH2_pept"/>
</dbReference>
<dbReference type="PRINTS" id="PR00481">
    <property type="entry name" value="LAMNOPPTDASE"/>
</dbReference>
<gene>
    <name evidence="8" type="primary">pepA</name>
    <name evidence="11" type="ORF">EDL96_04055</name>
</gene>
<dbReference type="NCBIfam" id="NF002073">
    <property type="entry name" value="PRK00913.1-2"/>
    <property type="match status" value="1"/>
</dbReference>
<feature type="active site" evidence="8">
    <location>
        <position position="396"/>
    </location>
</feature>
<evidence type="ECO:0000256" key="7">
    <source>
        <dbReference type="ARBA" id="ARBA00049972"/>
    </source>
</evidence>
<dbReference type="Proteomes" id="UP000270616">
    <property type="component" value="Unassembled WGS sequence"/>
</dbReference>
<sequence length="557" mass="56915">MPRPTARNLAPNLRRRGSRTPDAAAGTGQGLIDLLPSVEVELATTDKKLAKVTADAVVLAVQKTPAGPVVLLPADAKGLPLDLEEQAKAVGATGAADEVKKLAAPKGSPWPSIVLTGLGTGDESPSHVEALRRSAGSATRALGKTDHAVFAFPVESVEEAAAVAEGIALGAYGFRAQKAKTAHSVGAPLTRATVLTSGIEAQEQELTAAVNRAEVLGRAVSRARTLVTLSPDVVFPESVAELAQALADGSTTSGKSSAELTVEVLDESELRAGGFGGLIGVGQGAARPPRLVRIGWEPKSPVESVALVGKGITFDSGGLSLKPANSMMTMKSDMAGAAAVLATVFAAAEAQLPVSVTGWLCLAENLPSGTATRPGDVITIRGGRTVEVLNTDAEGRLVLADGLVAAREEDPGLLLDIATLTGAQMVALGTRTAGVMGDDDAVETVLAASVASGEDLWPMPLPQHLRASLDSDVADLKNIGDRNGGMLVAGLFLKEFAGAQEAAQESAVEPVGPWAHLDIAGPSFNEDGPWGYTPKQGTGFGVRTMFSVIEMVGGEPV</sequence>
<organism evidence="11 12">
    <name type="scientific">Kocuria soli</name>
    <dbReference type="NCBI Taxonomy" id="2485125"/>
    <lineage>
        <taxon>Bacteria</taxon>
        <taxon>Bacillati</taxon>
        <taxon>Actinomycetota</taxon>
        <taxon>Actinomycetes</taxon>
        <taxon>Micrococcales</taxon>
        <taxon>Micrococcaceae</taxon>
        <taxon>Kocuria</taxon>
    </lineage>
</organism>
<comment type="catalytic activity">
    <reaction evidence="1 8">
        <text>Release of an N-terminal amino acid, Xaa-|-Yaa-, in which Xaa is preferably Leu, but may be other amino acids including Pro although not Arg or Lys, and Yaa may be Pro. Amino acid amides and methyl esters are also readily hydrolyzed, but rates on arylamides are exceedingly low.</text>
        <dbReference type="EC" id="3.4.11.1"/>
    </reaction>
</comment>
<feature type="active site" evidence="8">
    <location>
        <position position="322"/>
    </location>
</feature>
<feature type="region of interest" description="Disordered" evidence="9">
    <location>
        <begin position="1"/>
        <end position="28"/>
    </location>
</feature>
<feature type="binding site" evidence="8">
    <location>
        <position position="394"/>
    </location>
    <ligand>
        <name>Mn(2+)</name>
        <dbReference type="ChEBI" id="CHEBI:29035"/>
        <label>1</label>
    </ligand>
</feature>